<organism evidence="6">
    <name type="scientific">Paulinella chromatophora</name>
    <dbReference type="NCBI Taxonomy" id="39717"/>
    <lineage>
        <taxon>Eukaryota</taxon>
        <taxon>Sar</taxon>
        <taxon>Rhizaria</taxon>
        <taxon>Cercozoa</taxon>
        <taxon>Imbricatea</taxon>
        <taxon>Silicofilosea</taxon>
        <taxon>Euglyphida</taxon>
        <taxon>Paulinellidae</taxon>
        <taxon>Paulinella</taxon>
    </lineage>
</organism>
<dbReference type="PANTHER" id="PTHR15680">
    <property type="entry name" value="RIBOSOMAL PROTEIN L19"/>
    <property type="match status" value="1"/>
</dbReference>
<evidence type="ECO:0000256" key="3">
    <source>
        <dbReference type="ARBA" id="ARBA00023274"/>
    </source>
</evidence>
<dbReference type="PANTHER" id="PTHR15680:SF9">
    <property type="entry name" value="LARGE RIBOSOMAL SUBUNIT PROTEIN BL19M"/>
    <property type="match status" value="1"/>
</dbReference>
<reference evidence="6" key="1">
    <citation type="submission" date="2007-08" db="EMBL/GenBank/DDBJ databases">
        <authorList>
            <person name="Gloeckner G."/>
            <person name="Nowack E."/>
            <person name="Melkonian M."/>
        </authorList>
    </citation>
    <scope>NUCLEOTIDE SEQUENCE</scope>
</reference>
<dbReference type="PRINTS" id="PR00061">
    <property type="entry name" value="RIBOSOMALL19"/>
</dbReference>
<dbReference type="SUPFAM" id="SSF50104">
    <property type="entry name" value="Translation proteins SH3-like domain"/>
    <property type="match status" value="1"/>
</dbReference>
<dbReference type="GeneID" id="6481671"/>
<keyword evidence="3" id="KW-0687">Ribonucleoprotein</keyword>
<dbReference type="FunFam" id="2.30.30.790:FF:000001">
    <property type="entry name" value="50S ribosomal protein L19"/>
    <property type="match status" value="1"/>
</dbReference>
<sequence length="172" mass="19731">MQYGIINRYNHPLARGSKPQMTEDSNEVNDLPTDIKSNEETMQGVTISKTKRLSPYELIKQFEAAQLKDEKDLPEIYVGDTVSVGVRISEGNKQRTQPYEGVVIAKRHGGLNETITVRRIFQGVGVERVFMLHSPQVASIEVERRGKVRRAKLFYLRDRVGKATRVKQRFDR</sequence>
<dbReference type="InterPro" id="IPR008991">
    <property type="entry name" value="Translation_prot_SH3-like_sf"/>
</dbReference>
<feature type="region of interest" description="Disordered" evidence="5">
    <location>
        <begin position="9"/>
        <end position="33"/>
    </location>
</feature>
<dbReference type="GO" id="GO:0006412">
    <property type="term" value="P:translation"/>
    <property type="evidence" value="ECO:0007669"/>
    <property type="project" value="InterPro"/>
</dbReference>
<dbReference type="RefSeq" id="YP_002048692.1">
    <property type="nucleotide sequence ID" value="NC_011087.1"/>
</dbReference>
<reference evidence="6" key="2">
    <citation type="journal article" date="2008" name="Curr. Biol.">
        <title>Chromatophore genome sequence of Paulinella sheds light on acquisition of photosynthesis by eukaryotes.</title>
        <authorList>
            <person name="Nowack E.C.M."/>
            <person name="Melkonian M."/>
            <person name="Gloeckner G."/>
        </authorList>
    </citation>
    <scope>NUCLEOTIDE SEQUENCE [LARGE SCALE GENOMIC DNA]</scope>
</reference>
<dbReference type="PROSITE" id="PS01015">
    <property type="entry name" value="RIBOSOMAL_L19"/>
    <property type="match status" value="1"/>
</dbReference>
<evidence type="ECO:0000313" key="6">
    <source>
        <dbReference type="EMBL" id="ACB42482.1"/>
    </source>
</evidence>
<dbReference type="Pfam" id="PF01245">
    <property type="entry name" value="Ribosomal_L19"/>
    <property type="match status" value="1"/>
</dbReference>
<evidence type="ECO:0000256" key="4">
    <source>
        <dbReference type="ARBA" id="ARBA00035376"/>
    </source>
</evidence>
<dbReference type="Gene3D" id="2.30.30.790">
    <property type="match status" value="1"/>
</dbReference>
<geneLocation type="organellar chromatophore" evidence="6"/>
<dbReference type="NCBIfam" id="TIGR01024">
    <property type="entry name" value="rplS_bact"/>
    <property type="match status" value="1"/>
</dbReference>
<evidence type="ECO:0000256" key="1">
    <source>
        <dbReference type="ARBA" id="ARBA00005781"/>
    </source>
</evidence>
<evidence type="ECO:0000256" key="5">
    <source>
        <dbReference type="SAM" id="MobiDB-lite"/>
    </source>
</evidence>
<keyword evidence="6" id="KW-0934">Plastid</keyword>
<dbReference type="InterPro" id="IPR018257">
    <property type="entry name" value="Ribosomal_bL19_CS"/>
</dbReference>
<dbReference type="EMBL" id="CP000815">
    <property type="protein sequence ID" value="ACB42482.1"/>
    <property type="molecule type" value="Genomic_DNA"/>
</dbReference>
<dbReference type="InterPro" id="IPR001857">
    <property type="entry name" value="Ribosomal_bL19"/>
</dbReference>
<evidence type="ECO:0000256" key="2">
    <source>
        <dbReference type="ARBA" id="ARBA00022980"/>
    </source>
</evidence>
<dbReference type="HAMAP" id="MF_00402">
    <property type="entry name" value="Ribosomal_bL19"/>
    <property type="match status" value="1"/>
</dbReference>
<dbReference type="GO" id="GO:0022625">
    <property type="term" value="C:cytosolic large ribosomal subunit"/>
    <property type="evidence" value="ECO:0007669"/>
    <property type="project" value="TreeGrafter"/>
</dbReference>
<name>B1X3G3_PAUCH</name>
<accession>B1X3G3</accession>
<dbReference type="AlphaFoldDB" id="B1X3G3"/>
<dbReference type="GO" id="GO:0003735">
    <property type="term" value="F:structural constituent of ribosome"/>
    <property type="evidence" value="ECO:0007669"/>
    <property type="project" value="InterPro"/>
</dbReference>
<gene>
    <name evidence="6" type="primary">rpl19</name>
    <name evidence="6" type="ordered locus">PCC_0020</name>
</gene>
<proteinExistence type="inferred from homology"/>
<dbReference type="InterPro" id="IPR038657">
    <property type="entry name" value="Ribosomal_bL19_sf"/>
</dbReference>
<keyword evidence="2 6" id="KW-0689">Ribosomal protein</keyword>
<comment type="similarity">
    <text evidence="1">Belongs to the bacterial ribosomal protein bL19 family.</text>
</comment>
<protein>
    <recommendedName>
        <fullName evidence="4">50S ribosomal protein L19, chloroplastic</fullName>
    </recommendedName>
</protein>